<dbReference type="OrthoDB" id="5291152at2"/>
<dbReference type="eggNOG" id="ENOG5032IUA">
    <property type="taxonomic scope" value="Bacteria"/>
</dbReference>
<keyword evidence="1" id="KW-0732">Signal</keyword>
<organism evidence="2 3">
    <name type="scientific">Pseudobdellovibrio exovorus JSS</name>
    <dbReference type="NCBI Taxonomy" id="1184267"/>
    <lineage>
        <taxon>Bacteria</taxon>
        <taxon>Pseudomonadati</taxon>
        <taxon>Bdellovibrionota</taxon>
        <taxon>Bdellovibrionia</taxon>
        <taxon>Bdellovibrionales</taxon>
        <taxon>Pseudobdellovibrionaceae</taxon>
        <taxon>Pseudobdellovibrio</taxon>
    </lineage>
</organism>
<keyword evidence="3" id="KW-1185">Reference proteome</keyword>
<sequence>MRLQHISLALIGLLIAVGAQAQYNQYGNSNRSFFSKNQKFDHEGVELYESNLDMKRHKRFGLGLSLGGANGVLGLNTEFNLDPENALVVGLGTGPSYGSISVLWKNNFEGQYLSPFTKLGYSKWFSSSGVSGGAMDSDILRRIYSEQDLRAGRFDPDFLIAGLGAEYNQLEGEMAGVNFYGEVILMTELKTATFIPSGAVGMIYFY</sequence>
<dbReference type="Proteomes" id="UP000012040">
    <property type="component" value="Chromosome"/>
</dbReference>
<proteinExistence type="predicted"/>
<evidence type="ECO:0008006" key="4">
    <source>
        <dbReference type="Google" id="ProtNLM"/>
    </source>
</evidence>
<dbReference type="PATRIC" id="fig|1184267.3.peg.2530"/>
<accession>M4VE01</accession>
<evidence type="ECO:0000313" key="2">
    <source>
        <dbReference type="EMBL" id="AGH96720.1"/>
    </source>
</evidence>
<dbReference type="HOGENOM" id="CLU_1329785_0_0_7"/>
<feature type="signal peptide" evidence="1">
    <location>
        <begin position="1"/>
        <end position="21"/>
    </location>
</feature>
<name>M4VE01_9BACT</name>
<feature type="chain" id="PRO_5004060234" description="Outer membrane protein beta-barrel domain-containing protein" evidence="1">
    <location>
        <begin position="22"/>
        <end position="206"/>
    </location>
</feature>
<dbReference type="RefSeq" id="WP_015471210.1">
    <property type="nucleotide sequence ID" value="NC_020813.1"/>
</dbReference>
<evidence type="ECO:0000256" key="1">
    <source>
        <dbReference type="SAM" id="SignalP"/>
    </source>
</evidence>
<evidence type="ECO:0000313" key="3">
    <source>
        <dbReference type="Proteomes" id="UP000012040"/>
    </source>
</evidence>
<dbReference type="KEGG" id="bex:A11Q_2504"/>
<gene>
    <name evidence="2" type="ORF">A11Q_2504</name>
</gene>
<dbReference type="AlphaFoldDB" id="M4VE01"/>
<reference evidence="2 3" key="1">
    <citation type="journal article" date="2013" name="ISME J.">
        <title>By their genes ye shall know them: genomic signatures of predatory bacteria.</title>
        <authorList>
            <person name="Pasternak Z."/>
            <person name="Pietrokovski S."/>
            <person name="Rotem O."/>
            <person name="Gophna U."/>
            <person name="Lurie-Weinberger M.N."/>
            <person name="Jurkevitch E."/>
        </authorList>
    </citation>
    <scope>NUCLEOTIDE SEQUENCE [LARGE SCALE GENOMIC DNA]</scope>
    <source>
        <strain evidence="2 3">JSS</strain>
    </source>
</reference>
<protein>
    <recommendedName>
        <fullName evidence="4">Outer membrane protein beta-barrel domain-containing protein</fullName>
    </recommendedName>
</protein>
<dbReference type="EMBL" id="CP003537">
    <property type="protein sequence ID" value="AGH96720.1"/>
    <property type="molecule type" value="Genomic_DNA"/>
</dbReference>